<evidence type="ECO:0000313" key="2">
    <source>
        <dbReference type="EMBL" id="CCC53189.1"/>
    </source>
</evidence>
<feature type="compositionally biased region" description="Polar residues" evidence="1">
    <location>
        <begin position="1"/>
        <end position="13"/>
    </location>
</feature>
<protein>
    <submittedName>
        <fullName evidence="2">Uncharacterized protein</fullName>
    </submittedName>
</protein>
<dbReference type="VEuPathDB" id="TriTrypDB:TvY486_1106730"/>
<gene>
    <name evidence="2" type="ORF">TVY486_1106730</name>
</gene>
<feature type="region of interest" description="Disordered" evidence="1">
    <location>
        <begin position="1"/>
        <end position="22"/>
    </location>
</feature>
<sequence length="99" mass="10706">MSSTAESHGTSDGSAFASDEPVRLVEGFRTGAAMEGEFQYATEKTPEHCTPMAYTGACEEMQQQETAAFAGVDISGFNNDVAGQMQRQKAYDLLETILR</sequence>
<feature type="non-terminal residue" evidence="2">
    <location>
        <position position="99"/>
    </location>
</feature>
<evidence type="ECO:0000256" key="1">
    <source>
        <dbReference type="SAM" id="MobiDB-lite"/>
    </source>
</evidence>
<accession>G0UBJ3</accession>
<organism evidence="2">
    <name type="scientific">Trypanosoma vivax (strain Y486)</name>
    <dbReference type="NCBI Taxonomy" id="1055687"/>
    <lineage>
        <taxon>Eukaryota</taxon>
        <taxon>Discoba</taxon>
        <taxon>Euglenozoa</taxon>
        <taxon>Kinetoplastea</taxon>
        <taxon>Metakinetoplastina</taxon>
        <taxon>Trypanosomatida</taxon>
        <taxon>Trypanosomatidae</taxon>
        <taxon>Trypanosoma</taxon>
        <taxon>Duttonella</taxon>
    </lineage>
</organism>
<dbReference type="EMBL" id="HE573027">
    <property type="protein sequence ID" value="CCC53189.1"/>
    <property type="molecule type" value="Genomic_DNA"/>
</dbReference>
<reference evidence="2" key="1">
    <citation type="journal article" date="2012" name="Proc. Natl. Acad. Sci. U.S.A.">
        <title>Antigenic diversity is generated by distinct evolutionary mechanisms in African trypanosome species.</title>
        <authorList>
            <person name="Jackson A.P."/>
            <person name="Berry A."/>
            <person name="Aslett M."/>
            <person name="Allison H.C."/>
            <person name="Burton P."/>
            <person name="Vavrova-Anderson J."/>
            <person name="Brown R."/>
            <person name="Browne H."/>
            <person name="Corton N."/>
            <person name="Hauser H."/>
            <person name="Gamble J."/>
            <person name="Gilderthorp R."/>
            <person name="Marcello L."/>
            <person name="McQuillan J."/>
            <person name="Otto T.D."/>
            <person name="Quail M.A."/>
            <person name="Sanders M.J."/>
            <person name="van Tonder A."/>
            <person name="Ginger M.L."/>
            <person name="Field M.C."/>
            <person name="Barry J.D."/>
            <person name="Hertz-Fowler C."/>
            <person name="Berriman M."/>
        </authorList>
    </citation>
    <scope>NUCLEOTIDE SEQUENCE</scope>
    <source>
        <strain evidence="2">Y486</strain>
    </source>
</reference>
<proteinExistence type="predicted"/>
<name>G0UBJ3_TRYVY</name>
<dbReference type="AlphaFoldDB" id="G0UBJ3"/>